<keyword evidence="2" id="KW-1185">Reference proteome</keyword>
<sequence>MKTAKVKLTILAIALALELETEIEFAFSDNSNSSKSRETDFVKAVQQELGKRTSHNKTTIEKLARQRFGIDNQNKVKELTELAIALEARRIAFSEKRNFRQRFERVVELYRSQVNLSHRTSMSVLLQQYSTPAPISFMAGLWVRKVKGEALYFEPSAGNGLLCHALPYNHLHVNELDKIRLQNLNRQPYKTITSLDASLPFGFGKIYDGIVTNPPFGDLETIEQVEGFHIKKLEHIMAIRALETMKDDGRAAIIIGGHTKYNPDSGVITNKGDRYFLNFIYHFYHVEDIIPIDGHQLYSRQGTAFNTRLILIAGRKEAPGGIAEYAAEHSTKNRHLREVVSSFDRFYDRVLNADMSHFLDLAAQKPEENHRCKIGDRISFLTSGNIIINGIVTGLPRSGIVEITIKGEKEPVVLPESQVVPELFACKADKREKGYKAFSKVQFYHDRTWTARFIDGKEITVGRVFNNREARIAAIKERLKQQN</sequence>
<dbReference type="SUPFAM" id="SSF53335">
    <property type="entry name" value="S-adenosyl-L-methionine-dependent methyltransferases"/>
    <property type="match status" value="1"/>
</dbReference>
<accession>A0A2U2B6W4</accession>
<dbReference type="PRINTS" id="PR00507">
    <property type="entry name" value="N12N6MTFRASE"/>
</dbReference>
<dbReference type="GO" id="GO:0003676">
    <property type="term" value="F:nucleic acid binding"/>
    <property type="evidence" value="ECO:0007669"/>
    <property type="project" value="InterPro"/>
</dbReference>
<dbReference type="Proteomes" id="UP000244956">
    <property type="component" value="Unassembled WGS sequence"/>
</dbReference>
<dbReference type="RefSeq" id="WP_109265057.1">
    <property type="nucleotide sequence ID" value="NZ_QEWP01000011.1"/>
</dbReference>
<dbReference type="PROSITE" id="PS00092">
    <property type="entry name" value="N6_MTASE"/>
    <property type="match status" value="1"/>
</dbReference>
<name>A0A2U2B6W4_9BACT</name>
<protein>
    <submittedName>
        <fullName evidence="1">Uncharacterized protein</fullName>
    </submittedName>
</protein>
<proteinExistence type="predicted"/>
<dbReference type="OrthoDB" id="1388659at2"/>
<gene>
    <name evidence="1" type="ORF">DDZ16_13735</name>
</gene>
<dbReference type="GO" id="GO:0008168">
    <property type="term" value="F:methyltransferase activity"/>
    <property type="evidence" value="ECO:0007669"/>
    <property type="project" value="InterPro"/>
</dbReference>
<dbReference type="EMBL" id="QEWP01000011">
    <property type="protein sequence ID" value="PWD98795.1"/>
    <property type="molecule type" value="Genomic_DNA"/>
</dbReference>
<reference evidence="1 2" key="1">
    <citation type="submission" date="2018-05" db="EMBL/GenBank/DDBJ databases">
        <title>Marinilabilia rubrum sp. nov., isolated from saltern sediment.</title>
        <authorList>
            <person name="Zhang R."/>
        </authorList>
    </citation>
    <scope>NUCLEOTIDE SEQUENCE [LARGE SCALE GENOMIC DNA]</scope>
    <source>
        <strain evidence="1 2">WTE16</strain>
    </source>
</reference>
<dbReference type="GO" id="GO:0032259">
    <property type="term" value="P:methylation"/>
    <property type="evidence" value="ECO:0007669"/>
    <property type="project" value="InterPro"/>
</dbReference>
<evidence type="ECO:0000313" key="2">
    <source>
        <dbReference type="Proteomes" id="UP000244956"/>
    </source>
</evidence>
<evidence type="ECO:0000313" key="1">
    <source>
        <dbReference type="EMBL" id="PWD98795.1"/>
    </source>
</evidence>
<dbReference type="InterPro" id="IPR002052">
    <property type="entry name" value="DNA_methylase_N6_adenine_CS"/>
</dbReference>
<comment type="caution">
    <text evidence="1">The sequence shown here is derived from an EMBL/GenBank/DDBJ whole genome shotgun (WGS) entry which is preliminary data.</text>
</comment>
<dbReference type="AlphaFoldDB" id="A0A2U2B6W4"/>
<dbReference type="InterPro" id="IPR029063">
    <property type="entry name" value="SAM-dependent_MTases_sf"/>
</dbReference>
<dbReference type="Gene3D" id="3.40.50.150">
    <property type="entry name" value="Vaccinia Virus protein VP39"/>
    <property type="match status" value="1"/>
</dbReference>
<organism evidence="1 2">
    <name type="scientific">Marinilabilia rubra</name>
    <dbReference type="NCBI Taxonomy" id="2162893"/>
    <lineage>
        <taxon>Bacteria</taxon>
        <taxon>Pseudomonadati</taxon>
        <taxon>Bacteroidota</taxon>
        <taxon>Bacteroidia</taxon>
        <taxon>Marinilabiliales</taxon>
        <taxon>Marinilabiliaceae</taxon>
        <taxon>Marinilabilia</taxon>
    </lineage>
</organism>